<feature type="region of interest" description="Disordered" evidence="1">
    <location>
        <begin position="351"/>
        <end position="418"/>
    </location>
</feature>
<name>A0AAD7S7I8_9TELE</name>
<dbReference type="AlphaFoldDB" id="A0AAD7S7I8"/>
<feature type="region of interest" description="Disordered" evidence="1">
    <location>
        <begin position="105"/>
        <end position="127"/>
    </location>
</feature>
<reference evidence="2" key="1">
    <citation type="journal article" date="2023" name="Science">
        <title>Genome structures resolve the early diversification of teleost fishes.</title>
        <authorList>
            <person name="Parey E."/>
            <person name="Louis A."/>
            <person name="Montfort J."/>
            <person name="Bouchez O."/>
            <person name="Roques C."/>
            <person name="Iampietro C."/>
            <person name="Lluch J."/>
            <person name="Castinel A."/>
            <person name="Donnadieu C."/>
            <person name="Desvignes T."/>
            <person name="Floi Bucao C."/>
            <person name="Jouanno E."/>
            <person name="Wen M."/>
            <person name="Mejri S."/>
            <person name="Dirks R."/>
            <person name="Jansen H."/>
            <person name="Henkel C."/>
            <person name="Chen W.J."/>
            <person name="Zahm M."/>
            <person name="Cabau C."/>
            <person name="Klopp C."/>
            <person name="Thompson A.W."/>
            <person name="Robinson-Rechavi M."/>
            <person name="Braasch I."/>
            <person name="Lecointre G."/>
            <person name="Bobe J."/>
            <person name="Postlethwait J.H."/>
            <person name="Berthelot C."/>
            <person name="Roest Crollius H."/>
            <person name="Guiguen Y."/>
        </authorList>
    </citation>
    <scope>NUCLEOTIDE SEQUENCE</scope>
    <source>
        <strain evidence="2">NC1722</strain>
    </source>
</reference>
<feature type="region of interest" description="Disordered" evidence="1">
    <location>
        <begin position="180"/>
        <end position="234"/>
    </location>
</feature>
<dbReference type="EMBL" id="JAINUG010000098">
    <property type="protein sequence ID" value="KAJ8397420.1"/>
    <property type="molecule type" value="Genomic_DNA"/>
</dbReference>
<feature type="compositionally biased region" description="Polar residues" evidence="1">
    <location>
        <begin position="404"/>
        <end position="418"/>
    </location>
</feature>
<feature type="compositionally biased region" description="Polar residues" evidence="1">
    <location>
        <begin position="510"/>
        <end position="527"/>
    </location>
</feature>
<dbReference type="Proteomes" id="UP001221898">
    <property type="component" value="Unassembled WGS sequence"/>
</dbReference>
<proteinExistence type="predicted"/>
<sequence>MERMSLRTRMAMMGDCQETRRHALPPLAGRPHCGSFGGNGVCGLFPHEAMGKAMRRASDPVRTQNHESLNLPRVQRFNSLHDLHPLPPLPGHRIPIDGRSLSLHRHTYSNGNLRPGPPSPRPPGIWENSETEDLAVENGGGVGAGGVPLLGEEDVLPDDVVQYLTSQGRNGMYEEAATTLSGSEHPDGLGPALGPPYQSPERQAQCDDSNKESLPVQWNEVSSGSTDRSSHSQWQRCREWSGSGQSVGSPFGMFGNMMVQQQLPNMSRDIQYPCSHMQNEFQQTNGFEDIAFNDRGLGILRSGQAMGAEPQKPCRATTWEADGGGFEVQTGRPSMHHIAQTNISSVPVGLMQQACQGPPPFTKPEASFQQSQSANRPFYSNLSTPEAAPRDPTHYPEADLHSQGAVTQQQSSGGYGNLSRQQSYLTMRSNGSNPILGQHQGLNLMGVRGGSTANAHQVKLEMPDHLQVSPCSSMQVQSGFLSQGFHGLQVSDTQPPSFSNSHGHVLSTLTNGPTLLSPGSGQVTSTADGVESAPNGTVL</sequence>
<keyword evidence="3" id="KW-1185">Reference proteome</keyword>
<feature type="region of interest" description="Disordered" evidence="1">
    <location>
        <begin position="510"/>
        <end position="539"/>
    </location>
</feature>
<protein>
    <submittedName>
        <fullName evidence="2">Uncharacterized protein</fullName>
    </submittedName>
</protein>
<evidence type="ECO:0000313" key="2">
    <source>
        <dbReference type="EMBL" id="KAJ8397420.1"/>
    </source>
</evidence>
<feature type="compositionally biased region" description="Polar residues" evidence="1">
    <location>
        <begin position="367"/>
        <end position="384"/>
    </location>
</feature>
<feature type="non-terminal residue" evidence="2">
    <location>
        <position position="539"/>
    </location>
</feature>
<accession>A0AAD7S7I8</accession>
<comment type="caution">
    <text evidence="2">The sequence shown here is derived from an EMBL/GenBank/DDBJ whole genome shotgun (WGS) entry which is preliminary data.</text>
</comment>
<gene>
    <name evidence="2" type="ORF">AAFF_G00439690</name>
</gene>
<feature type="compositionally biased region" description="Polar residues" evidence="1">
    <location>
        <begin position="219"/>
        <end position="234"/>
    </location>
</feature>
<evidence type="ECO:0000313" key="3">
    <source>
        <dbReference type="Proteomes" id="UP001221898"/>
    </source>
</evidence>
<feature type="compositionally biased region" description="Basic and acidic residues" evidence="1">
    <location>
        <begin position="388"/>
        <end position="400"/>
    </location>
</feature>
<organism evidence="2 3">
    <name type="scientific">Aldrovandia affinis</name>
    <dbReference type="NCBI Taxonomy" id="143900"/>
    <lineage>
        <taxon>Eukaryota</taxon>
        <taxon>Metazoa</taxon>
        <taxon>Chordata</taxon>
        <taxon>Craniata</taxon>
        <taxon>Vertebrata</taxon>
        <taxon>Euteleostomi</taxon>
        <taxon>Actinopterygii</taxon>
        <taxon>Neopterygii</taxon>
        <taxon>Teleostei</taxon>
        <taxon>Notacanthiformes</taxon>
        <taxon>Halosauridae</taxon>
        <taxon>Aldrovandia</taxon>
    </lineage>
</organism>
<evidence type="ECO:0000256" key="1">
    <source>
        <dbReference type="SAM" id="MobiDB-lite"/>
    </source>
</evidence>